<dbReference type="UniPathway" id="UPA00219"/>
<evidence type="ECO:0000256" key="13">
    <source>
        <dbReference type="ARBA" id="ARBA00047614"/>
    </source>
</evidence>
<evidence type="ECO:0000256" key="8">
    <source>
        <dbReference type="ARBA" id="ARBA00022741"/>
    </source>
</evidence>
<dbReference type="EC" id="6.3.2.4" evidence="5 14"/>
<dbReference type="NCBIfam" id="NF002378">
    <property type="entry name" value="PRK01372.1"/>
    <property type="match status" value="1"/>
</dbReference>
<dbReference type="GO" id="GO:0005524">
    <property type="term" value="F:ATP binding"/>
    <property type="evidence" value="ECO:0007669"/>
    <property type="project" value="UniProtKB-UniRule"/>
</dbReference>
<dbReference type="InterPro" id="IPR011127">
    <property type="entry name" value="Dala_Dala_lig_N"/>
</dbReference>
<sequence length="308" mass="32857">MSRRVTVLMGGFSAEREVSLNSGAAAIAALEQAGYTVTGYDVTRDTDALLRVLRDSRPDVVFNALHGRYGEDGRIQGLLDILGLPYTHSGALASAMAMDKPTAKAAFAAAGLPVADHVVVGCDAFADPAVEPMARPYVVKPLNEGSSVDVYVIQEGSNVLERLRADWPFGRRAMVERFIPGRELTVAVMGEGESAKPMAVTEITTARGFYDYDAKYVAGGSRHVLPADLPPDVTEACLDMAARAHRSLGCRGVSRADLRYDGETLYVLEVNTQPGMTATSLVPEQAALIGISFPDLCVWMVEAATCDG</sequence>
<keyword evidence="8 17" id="KW-0547">Nucleotide-binding</keyword>
<dbReference type="RefSeq" id="WP_092782595.1">
    <property type="nucleotide sequence ID" value="NZ_FNAP01000002.1"/>
</dbReference>
<keyword evidence="16" id="KW-0460">Magnesium</keyword>
<evidence type="ECO:0000256" key="7">
    <source>
        <dbReference type="ARBA" id="ARBA00022598"/>
    </source>
</evidence>
<dbReference type="PANTHER" id="PTHR23132:SF23">
    <property type="entry name" value="D-ALANINE--D-ALANINE LIGASE B"/>
    <property type="match status" value="1"/>
</dbReference>
<keyword evidence="12 14" id="KW-0961">Cell wall biogenesis/degradation</keyword>
<evidence type="ECO:0000256" key="1">
    <source>
        <dbReference type="ARBA" id="ARBA00001936"/>
    </source>
</evidence>
<feature type="binding site" evidence="16">
    <location>
        <position position="257"/>
    </location>
    <ligand>
        <name>Mg(2+)</name>
        <dbReference type="ChEBI" id="CHEBI:18420"/>
        <label>1</label>
    </ligand>
</feature>
<evidence type="ECO:0000256" key="17">
    <source>
        <dbReference type="PROSITE-ProRule" id="PRU00409"/>
    </source>
</evidence>
<organism evidence="19 20">
    <name type="scientific">Rhodospira trueperi</name>
    <dbReference type="NCBI Taxonomy" id="69960"/>
    <lineage>
        <taxon>Bacteria</taxon>
        <taxon>Pseudomonadati</taxon>
        <taxon>Pseudomonadota</taxon>
        <taxon>Alphaproteobacteria</taxon>
        <taxon>Rhodospirillales</taxon>
        <taxon>Rhodospirillaceae</taxon>
        <taxon>Rhodospira</taxon>
    </lineage>
</organism>
<evidence type="ECO:0000256" key="11">
    <source>
        <dbReference type="ARBA" id="ARBA00022984"/>
    </source>
</evidence>
<evidence type="ECO:0000256" key="2">
    <source>
        <dbReference type="ARBA" id="ARBA00003921"/>
    </source>
</evidence>
<dbReference type="SUPFAM" id="SSF56059">
    <property type="entry name" value="Glutathione synthetase ATP-binding domain-like"/>
    <property type="match status" value="1"/>
</dbReference>
<feature type="binding site" evidence="16">
    <location>
        <position position="269"/>
    </location>
    <ligand>
        <name>Mg(2+)</name>
        <dbReference type="ChEBI" id="CHEBI:18420"/>
        <label>2</label>
    </ligand>
</feature>
<dbReference type="InterPro" id="IPR005905">
    <property type="entry name" value="D_ala_D_ala"/>
</dbReference>
<dbReference type="InterPro" id="IPR013815">
    <property type="entry name" value="ATP_grasp_subdomain_1"/>
</dbReference>
<comment type="function">
    <text evidence="2 14">Cell wall formation.</text>
</comment>
<keyword evidence="16" id="KW-0479">Metal-binding</keyword>
<evidence type="ECO:0000256" key="6">
    <source>
        <dbReference type="ARBA" id="ARBA00022490"/>
    </source>
</evidence>
<dbReference type="OrthoDB" id="9813261at2"/>
<feature type="active site" evidence="15">
    <location>
        <position position="15"/>
    </location>
</feature>
<protein>
    <recommendedName>
        <fullName evidence="5 14">D-alanine--D-alanine ligase</fullName>
        <ecNumber evidence="5 14">6.3.2.4</ecNumber>
    </recommendedName>
    <alternativeName>
        <fullName evidence="14">D-Ala-D-Ala ligase</fullName>
    </alternativeName>
    <alternativeName>
        <fullName evidence="14">D-alanylalanine synthetase</fullName>
    </alternativeName>
</protein>
<evidence type="ECO:0000313" key="20">
    <source>
        <dbReference type="Proteomes" id="UP000199412"/>
    </source>
</evidence>
<evidence type="ECO:0000256" key="9">
    <source>
        <dbReference type="ARBA" id="ARBA00022840"/>
    </source>
</evidence>
<dbReference type="PIRSF" id="PIRSF039102">
    <property type="entry name" value="Ddl/VanB"/>
    <property type="match status" value="1"/>
</dbReference>
<dbReference type="PROSITE" id="PS00843">
    <property type="entry name" value="DALA_DALA_LIGASE_1"/>
    <property type="match status" value="1"/>
</dbReference>
<dbReference type="InterPro" id="IPR016185">
    <property type="entry name" value="PreATP-grasp_dom_sf"/>
</dbReference>
<evidence type="ECO:0000256" key="15">
    <source>
        <dbReference type="PIRSR" id="PIRSR039102-1"/>
    </source>
</evidence>
<dbReference type="Gene3D" id="3.40.50.20">
    <property type="match status" value="1"/>
</dbReference>
<dbReference type="GO" id="GO:0008360">
    <property type="term" value="P:regulation of cell shape"/>
    <property type="evidence" value="ECO:0007669"/>
    <property type="project" value="UniProtKB-KW"/>
</dbReference>
<dbReference type="HAMAP" id="MF_00047">
    <property type="entry name" value="Dala_Dala_lig"/>
    <property type="match status" value="1"/>
</dbReference>
<feature type="domain" description="ATP-grasp" evidence="18">
    <location>
        <begin position="104"/>
        <end position="302"/>
    </location>
</feature>
<feature type="active site" evidence="15">
    <location>
        <position position="146"/>
    </location>
</feature>
<dbReference type="GO" id="GO:0071555">
    <property type="term" value="P:cell wall organization"/>
    <property type="evidence" value="ECO:0007669"/>
    <property type="project" value="UniProtKB-KW"/>
</dbReference>
<dbReference type="PANTHER" id="PTHR23132">
    <property type="entry name" value="D-ALANINE--D-ALANINE LIGASE"/>
    <property type="match status" value="1"/>
</dbReference>
<comment type="catalytic activity">
    <reaction evidence="13 14">
        <text>2 D-alanine + ATP = D-alanyl-D-alanine + ADP + phosphate + H(+)</text>
        <dbReference type="Rhea" id="RHEA:11224"/>
        <dbReference type="ChEBI" id="CHEBI:15378"/>
        <dbReference type="ChEBI" id="CHEBI:30616"/>
        <dbReference type="ChEBI" id="CHEBI:43474"/>
        <dbReference type="ChEBI" id="CHEBI:57416"/>
        <dbReference type="ChEBI" id="CHEBI:57822"/>
        <dbReference type="ChEBI" id="CHEBI:456216"/>
        <dbReference type="EC" id="6.3.2.4"/>
    </reaction>
</comment>
<dbReference type="GO" id="GO:0046872">
    <property type="term" value="F:metal ion binding"/>
    <property type="evidence" value="ECO:0007669"/>
    <property type="project" value="UniProtKB-KW"/>
</dbReference>
<dbReference type="Gene3D" id="3.30.1490.20">
    <property type="entry name" value="ATP-grasp fold, A domain"/>
    <property type="match status" value="1"/>
</dbReference>
<name>A0A1G6YX88_9PROT</name>
<reference evidence="19 20" key="1">
    <citation type="submission" date="2016-10" db="EMBL/GenBank/DDBJ databases">
        <authorList>
            <person name="de Groot N.N."/>
        </authorList>
    </citation>
    <scope>NUCLEOTIDE SEQUENCE [LARGE SCALE GENOMIC DNA]</scope>
    <source>
        <strain evidence="19 20">ATCC 700224</strain>
    </source>
</reference>
<dbReference type="EMBL" id="FNAP01000002">
    <property type="protein sequence ID" value="SDD95009.1"/>
    <property type="molecule type" value="Genomic_DNA"/>
</dbReference>
<evidence type="ECO:0000256" key="16">
    <source>
        <dbReference type="PIRSR" id="PIRSR039102-3"/>
    </source>
</evidence>
<comment type="pathway">
    <text evidence="14">Cell wall biogenesis; peptidoglycan biosynthesis.</text>
</comment>
<comment type="similarity">
    <text evidence="4 14">Belongs to the D-alanine--D-alanine ligase family.</text>
</comment>
<feature type="active site" evidence="15">
    <location>
        <position position="280"/>
    </location>
</feature>
<dbReference type="GO" id="GO:0008716">
    <property type="term" value="F:D-alanine-D-alanine ligase activity"/>
    <property type="evidence" value="ECO:0007669"/>
    <property type="project" value="UniProtKB-UniRule"/>
</dbReference>
<dbReference type="InterPro" id="IPR000291">
    <property type="entry name" value="D-Ala_lig_Van_CS"/>
</dbReference>
<dbReference type="AlphaFoldDB" id="A0A1G6YX88"/>
<dbReference type="GO" id="GO:0009252">
    <property type="term" value="P:peptidoglycan biosynthetic process"/>
    <property type="evidence" value="ECO:0007669"/>
    <property type="project" value="UniProtKB-UniRule"/>
</dbReference>
<keyword evidence="7 14" id="KW-0436">Ligase</keyword>
<keyword evidence="6 14" id="KW-0963">Cytoplasm</keyword>
<feature type="binding site" evidence="16">
    <location>
        <position position="269"/>
    </location>
    <ligand>
        <name>Mg(2+)</name>
        <dbReference type="ChEBI" id="CHEBI:18420"/>
        <label>1</label>
    </ligand>
</feature>
<keyword evidence="16" id="KW-0464">Manganese</keyword>
<evidence type="ECO:0000256" key="4">
    <source>
        <dbReference type="ARBA" id="ARBA00010871"/>
    </source>
</evidence>
<evidence type="ECO:0000256" key="5">
    <source>
        <dbReference type="ARBA" id="ARBA00012216"/>
    </source>
</evidence>
<evidence type="ECO:0000256" key="14">
    <source>
        <dbReference type="HAMAP-Rule" id="MF_00047"/>
    </source>
</evidence>
<dbReference type="PROSITE" id="PS50975">
    <property type="entry name" value="ATP_GRASP"/>
    <property type="match status" value="1"/>
</dbReference>
<comment type="cofactor">
    <cofactor evidence="1">
        <name>Mn(2+)</name>
        <dbReference type="ChEBI" id="CHEBI:29035"/>
    </cofactor>
</comment>
<dbReference type="InterPro" id="IPR011761">
    <property type="entry name" value="ATP-grasp"/>
</dbReference>
<dbReference type="Gene3D" id="3.30.470.20">
    <property type="entry name" value="ATP-grasp fold, B domain"/>
    <property type="match status" value="1"/>
</dbReference>
<proteinExistence type="inferred from homology"/>
<feature type="binding site" evidence="16">
    <location>
        <position position="271"/>
    </location>
    <ligand>
        <name>Mg(2+)</name>
        <dbReference type="ChEBI" id="CHEBI:18420"/>
        <label>2</label>
    </ligand>
</feature>
<dbReference type="Proteomes" id="UP000199412">
    <property type="component" value="Unassembled WGS sequence"/>
</dbReference>
<dbReference type="InterPro" id="IPR011095">
    <property type="entry name" value="Dala_Dala_lig_C"/>
</dbReference>
<dbReference type="Pfam" id="PF01820">
    <property type="entry name" value="Dala_Dala_lig_N"/>
    <property type="match status" value="1"/>
</dbReference>
<evidence type="ECO:0000256" key="10">
    <source>
        <dbReference type="ARBA" id="ARBA00022960"/>
    </source>
</evidence>
<dbReference type="STRING" id="69960.SAMN05421720_102166"/>
<keyword evidence="9 17" id="KW-0067">ATP-binding</keyword>
<dbReference type="SUPFAM" id="SSF52440">
    <property type="entry name" value="PreATP-grasp domain"/>
    <property type="match status" value="1"/>
</dbReference>
<dbReference type="Pfam" id="PF07478">
    <property type="entry name" value="Dala_Dala_lig_C"/>
    <property type="match status" value="1"/>
</dbReference>
<evidence type="ECO:0000259" key="18">
    <source>
        <dbReference type="PROSITE" id="PS50975"/>
    </source>
</evidence>
<dbReference type="GO" id="GO:0005737">
    <property type="term" value="C:cytoplasm"/>
    <property type="evidence" value="ECO:0007669"/>
    <property type="project" value="UniProtKB-SubCell"/>
</dbReference>
<gene>
    <name evidence="14" type="primary">ddl</name>
    <name evidence="19" type="ORF">SAMN05421720_102166</name>
</gene>
<comment type="subcellular location">
    <subcellularLocation>
        <location evidence="3 14">Cytoplasm</location>
    </subcellularLocation>
</comment>
<keyword evidence="11 14" id="KW-0573">Peptidoglycan synthesis</keyword>
<keyword evidence="20" id="KW-1185">Reference proteome</keyword>
<evidence type="ECO:0000313" key="19">
    <source>
        <dbReference type="EMBL" id="SDD95009.1"/>
    </source>
</evidence>
<comment type="cofactor">
    <cofactor evidence="16">
        <name>Mg(2+)</name>
        <dbReference type="ChEBI" id="CHEBI:18420"/>
    </cofactor>
    <cofactor evidence="16">
        <name>Mn(2+)</name>
        <dbReference type="ChEBI" id="CHEBI:29035"/>
    </cofactor>
    <text evidence="16">Binds 2 magnesium or manganese ions per subunit.</text>
</comment>
<dbReference type="NCBIfam" id="TIGR01205">
    <property type="entry name" value="D_ala_D_alaTIGR"/>
    <property type="match status" value="1"/>
</dbReference>
<accession>A0A1G6YX88</accession>
<dbReference type="PROSITE" id="PS00844">
    <property type="entry name" value="DALA_DALA_LIGASE_2"/>
    <property type="match status" value="1"/>
</dbReference>
<evidence type="ECO:0000256" key="3">
    <source>
        <dbReference type="ARBA" id="ARBA00004496"/>
    </source>
</evidence>
<evidence type="ECO:0000256" key="12">
    <source>
        <dbReference type="ARBA" id="ARBA00023316"/>
    </source>
</evidence>
<keyword evidence="10 14" id="KW-0133">Cell shape</keyword>